<feature type="transmembrane region" description="Helical" evidence="1">
    <location>
        <begin position="174"/>
        <end position="194"/>
    </location>
</feature>
<accession>A0A1F7Z362</accession>
<evidence type="ECO:0000313" key="2">
    <source>
        <dbReference type="EMBL" id="OGM33864.1"/>
    </source>
</evidence>
<dbReference type="EMBL" id="MGGR01000013">
    <property type="protein sequence ID" value="OGM33864.1"/>
    <property type="molecule type" value="Genomic_DNA"/>
</dbReference>
<dbReference type="Proteomes" id="UP000177169">
    <property type="component" value="Unassembled WGS sequence"/>
</dbReference>
<organism evidence="2 3">
    <name type="scientific">Candidatus Woesebacteria bacterium RIFCSPHIGHO2_02_FULL_39_13</name>
    <dbReference type="NCBI Taxonomy" id="1802505"/>
    <lineage>
        <taxon>Bacteria</taxon>
        <taxon>Candidatus Woeseibacteriota</taxon>
    </lineage>
</organism>
<feature type="transmembrane region" description="Helical" evidence="1">
    <location>
        <begin position="349"/>
        <end position="368"/>
    </location>
</feature>
<comment type="caution">
    <text evidence="2">The sequence shown here is derived from an EMBL/GenBank/DDBJ whole genome shotgun (WGS) entry which is preliminary data.</text>
</comment>
<dbReference type="AlphaFoldDB" id="A0A1F7Z362"/>
<evidence type="ECO:0000256" key="1">
    <source>
        <dbReference type="SAM" id="Phobius"/>
    </source>
</evidence>
<feature type="transmembrane region" description="Helical" evidence="1">
    <location>
        <begin position="411"/>
        <end position="432"/>
    </location>
</feature>
<feature type="transmembrane region" description="Helical" evidence="1">
    <location>
        <begin position="312"/>
        <end position="329"/>
    </location>
</feature>
<feature type="transmembrane region" description="Helical" evidence="1">
    <location>
        <begin position="53"/>
        <end position="71"/>
    </location>
</feature>
<dbReference type="STRING" id="1802505.A3D01_02745"/>
<gene>
    <name evidence="2" type="ORF">A3D01_02745</name>
</gene>
<evidence type="ECO:0008006" key="4">
    <source>
        <dbReference type="Google" id="ProtNLM"/>
    </source>
</evidence>
<feature type="transmembrane region" description="Helical" evidence="1">
    <location>
        <begin position="12"/>
        <end position="33"/>
    </location>
</feature>
<feature type="transmembrane region" description="Helical" evidence="1">
    <location>
        <begin position="380"/>
        <end position="399"/>
    </location>
</feature>
<proteinExistence type="predicted"/>
<keyword evidence="1" id="KW-0472">Membrane</keyword>
<feature type="transmembrane region" description="Helical" evidence="1">
    <location>
        <begin position="206"/>
        <end position="239"/>
    </location>
</feature>
<protein>
    <recommendedName>
        <fullName evidence="4">Glycosyltransferase RgtA/B/C/D-like domain-containing protein</fullName>
    </recommendedName>
</protein>
<sequence>MLKKVFGPFFQGINRYGWALIGLGTIAWSATMVKSGLVYSFGMGFWGPNGHDGVWHISLAQGLAHGSLKMLIFSGEKIKNYHIGYDLILAALHKLTLLPIHTLYFQILPPILAILAGSLCYLFILRWTRSTKSAFWATFFVYFGGNWGWVISYLRNHDLAGESMFWSQQSISTLLNPPFALSLFLIFLGLRFLLSGIENENKKSLVISTLLFGILVQIKVYAGVLCLGALFISGIWRMLQKKGTSAIKMFTGVISVSVLVLAPLTTNTNNILVFKPFWYLETMMTFSDRLNWPRFGEAMINYQLAGNWIKGIPAYLIALFIFWFGNLGTRVFKEVLFIRHIKNPSKMDFITVFIFSVIGGGLVLPLLFIQNGTAWNTIQFMYYSLMFSGILAGISLGNFLEKTKSGVSRFLVGGVVFILTIPTTIGTLRHYLPSRPPAKISLEELQALKFLAKEADGVILTLPFDRIAADAAAGNPPRPLYLYESTAYVSAFTAKPVFMEDEVNLEITGFDWRGRKEKILDFISTPSQEKAKAFLKKEGITYVYWIKEGRGRIDQKQDVLQSIYENSEVQILKTK</sequence>
<feature type="transmembrane region" description="Helical" evidence="1">
    <location>
        <begin position="134"/>
        <end position="154"/>
    </location>
</feature>
<keyword evidence="1" id="KW-0812">Transmembrane</keyword>
<reference evidence="2 3" key="1">
    <citation type="journal article" date="2016" name="Nat. Commun.">
        <title>Thousands of microbial genomes shed light on interconnected biogeochemical processes in an aquifer system.</title>
        <authorList>
            <person name="Anantharaman K."/>
            <person name="Brown C.T."/>
            <person name="Hug L.A."/>
            <person name="Sharon I."/>
            <person name="Castelle C.J."/>
            <person name="Probst A.J."/>
            <person name="Thomas B.C."/>
            <person name="Singh A."/>
            <person name="Wilkins M.J."/>
            <person name="Karaoz U."/>
            <person name="Brodie E.L."/>
            <person name="Williams K.H."/>
            <person name="Hubbard S.S."/>
            <person name="Banfield J.F."/>
        </authorList>
    </citation>
    <scope>NUCLEOTIDE SEQUENCE [LARGE SCALE GENOMIC DNA]</scope>
</reference>
<feature type="transmembrane region" description="Helical" evidence="1">
    <location>
        <begin position="107"/>
        <end position="127"/>
    </location>
</feature>
<keyword evidence="1" id="KW-1133">Transmembrane helix</keyword>
<feature type="transmembrane region" description="Helical" evidence="1">
    <location>
        <begin position="245"/>
        <end position="264"/>
    </location>
</feature>
<evidence type="ECO:0000313" key="3">
    <source>
        <dbReference type="Proteomes" id="UP000177169"/>
    </source>
</evidence>
<name>A0A1F7Z362_9BACT</name>